<feature type="transmembrane region" description="Helical" evidence="1">
    <location>
        <begin position="21"/>
        <end position="45"/>
    </location>
</feature>
<gene>
    <name evidence="2" type="ORF">NPA36_09535</name>
</gene>
<keyword evidence="3" id="KW-1185">Reference proteome</keyword>
<reference evidence="2" key="3">
    <citation type="journal article" date="2023" name="Microbiol. Resour. Announc.">
        <title>Draft Genome Sequence of Granulicatella sp. Strain S8, Isolated from a Marine Fish, Seriola quinqueradiata.</title>
        <authorList>
            <person name="Lee M."/>
            <person name="Farooq A."/>
            <person name="Jeong J.B."/>
            <person name="Jung M.Y."/>
        </authorList>
    </citation>
    <scope>NUCLEOTIDE SEQUENCE</scope>
    <source>
        <strain evidence="2">S8</strain>
    </source>
</reference>
<evidence type="ECO:0000313" key="3">
    <source>
        <dbReference type="Proteomes" id="UP001059480"/>
    </source>
</evidence>
<dbReference type="PANTHER" id="PTHR36833">
    <property type="entry name" value="SLR0610 PROTEIN-RELATED"/>
    <property type="match status" value="1"/>
</dbReference>
<reference evidence="2" key="2">
    <citation type="journal article" date="2023" name="Curr. Microbiol.">
        <title>Granulicatella seriolae sp. nov., a Novel Facultative Anaerobe Isolated from Yellowtail Marine Fish.</title>
        <authorList>
            <person name="Lee M."/>
            <person name="Choi Y.J."/>
            <person name="Farooq A."/>
            <person name="Jeong J.B."/>
            <person name="Jung M.Y."/>
        </authorList>
    </citation>
    <scope>NUCLEOTIDE SEQUENCE</scope>
    <source>
        <strain evidence="2">S8</strain>
    </source>
</reference>
<organism evidence="2 3">
    <name type="scientific">Granulicatella seriolae</name>
    <dbReference type="NCBI Taxonomy" id="2967226"/>
    <lineage>
        <taxon>Bacteria</taxon>
        <taxon>Bacillati</taxon>
        <taxon>Bacillota</taxon>
        <taxon>Bacilli</taxon>
        <taxon>Lactobacillales</taxon>
        <taxon>Carnobacteriaceae</taxon>
        <taxon>Granulicatella</taxon>
    </lineage>
</organism>
<feature type="transmembrane region" description="Helical" evidence="1">
    <location>
        <begin position="60"/>
        <end position="80"/>
    </location>
</feature>
<keyword evidence="1" id="KW-0812">Transmembrane</keyword>
<dbReference type="RefSeq" id="WP_256945896.1">
    <property type="nucleotide sequence ID" value="NZ_JANHNZ010000014.1"/>
</dbReference>
<dbReference type="Proteomes" id="UP001059480">
    <property type="component" value="Unassembled WGS sequence"/>
</dbReference>
<evidence type="ECO:0000313" key="2">
    <source>
        <dbReference type="EMBL" id="MCQ9210787.1"/>
    </source>
</evidence>
<dbReference type="EMBL" id="JANHNZ010000014">
    <property type="protein sequence ID" value="MCQ9210787.1"/>
    <property type="molecule type" value="Genomic_DNA"/>
</dbReference>
<sequence length="257" mass="29770">MSFKLLRRLYSQSLQEFLIDRYTALLTFVFGILFFSLEVITGIIFFEHTDNIMGWTRNDYLLLVSTASFISFLYQTLFVASHENLTETIIEGELDHILLKPVNSFLFYALYRLDFPSLMNLIVALVAQIYFLQFYEFTVWQLLSFAVVILLATYLLFLLNQLAVSVSFWKEKARSILGLPEYVMDFASRPLVIYPSPIRFIFTWVVPLMIGVNLPVLVMKGQAYLGNLLFLLVIDVLGTILALYVWRKGVDRYVSAN</sequence>
<feature type="transmembrane region" description="Helical" evidence="1">
    <location>
        <begin position="224"/>
        <end position="246"/>
    </location>
</feature>
<dbReference type="PANTHER" id="PTHR36833:SF1">
    <property type="entry name" value="INTEGRAL MEMBRANE TRANSPORT PROTEIN"/>
    <property type="match status" value="1"/>
</dbReference>
<comment type="caution">
    <text evidence="2">The sequence shown here is derived from an EMBL/GenBank/DDBJ whole genome shotgun (WGS) entry which is preliminary data.</text>
</comment>
<proteinExistence type="predicted"/>
<keyword evidence="1" id="KW-0472">Membrane</keyword>
<reference evidence="2" key="1">
    <citation type="submission" date="2022-07" db="EMBL/GenBank/DDBJ databases">
        <authorList>
            <person name="Jung M.-Y."/>
            <person name="Lee M."/>
        </authorList>
    </citation>
    <scope>NUCLEOTIDE SEQUENCE</scope>
    <source>
        <strain evidence="2">S8</strain>
    </source>
</reference>
<accession>A0ABT1WQI4</accession>
<dbReference type="Pfam" id="PF06182">
    <property type="entry name" value="ABC2_membrane_6"/>
    <property type="match status" value="1"/>
</dbReference>
<feature type="transmembrane region" description="Helical" evidence="1">
    <location>
        <begin position="118"/>
        <end position="135"/>
    </location>
</feature>
<name>A0ABT1WQI4_9LACT</name>
<evidence type="ECO:0000256" key="1">
    <source>
        <dbReference type="SAM" id="Phobius"/>
    </source>
</evidence>
<feature type="transmembrane region" description="Helical" evidence="1">
    <location>
        <begin position="141"/>
        <end position="164"/>
    </location>
</feature>
<feature type="transmembrane region" description="Helical" evidence="1">
    <location>
        <begin position="198"/>
        <end position="218"/>
    </location>
</feature>
<dbReference type="InterPro" id="IPR010390">
    <property type="entry name" value="ABC-2_transporter-like"/>
</dbReference>
<protein>
    <submittedName>
        <fullName evidence="2">ABC-2 family transporter protein</fullName>
    </submittedName>
</protein>
<keyword evidence="1" id="KW-1133">Transmembrane helix</keyword>